<keyword evidence="12" id="KW-0511">Multifunctional enzyme</keyword>
<dbReference type="InterPro" id="IPR023468">
    <property type="entry name" value="Riboflavin_kinase"/>
</dbReference>
<keyword evidence="5 15" id="KW-0288">FMN</keyword>
<keyword evidence="18" id="KW-1185">Reference proteome</keyword>
<comment type="similarity">
    <text evidence="15">Belongs to the ribF family.</text>
</comment>
<dbReference type="SMART" id="SM00904">
    <property type="entry name" value="Flavokinase"/>
    <property type="match status" value="1"/>
</dbReference>
<dbReference type="InterPro" id="IPR015865">
    <property type="entry name" value="Riboflavin_kinase_bac/euk"/>
</dbReference>
<comment type="catalytic activity">
    <reaction evidence="13 15">
        <text>riboflavin + ATP = FMN + ADP + H(+)</text>
        <dbReference type="Rhea" id="RHEA:14357"/>
        <dbReference type="ChEBI" id="CHEBI:15378"/>
        <dbReference type="ChEBI" id="CHEBI:30616"/>
        <dbReference type="ChEBI" id="CHEBI:57986"/>
        <dbReference type="ChEBI" id="CHEBI:58210"/>
        <dbReference type="ChEBI" id="CHEBI:456216"/>
        <dbReference type="EC" id="2.7.1.26"/>
    </reaction>
</comment>
<dbReference type="GO" id="GO:0008531">
    <property type="term" value="F:riboflavin kinase activity"/>
    <property type="evidence" value="ECO:0007669"/>
    <property type="project" value="UniProtKB-UniRule"/>
</dbReference>
<evidence type="ECO:0000256" key="10">
    <source>
        <dbReference type="ARBA" id="ARBA00022827"/>
    </source>
</evidence>
<keyword evidence="9 15" id="KW-0418">Kinase</keyword>
<keyword evidence="6 15" id="KW-0808">Transferase</keyword>
<dbReference type="EC" id="2.7.7.2" evidence="15"/>
<dbReference type="GO" id="GO:0009231">
    <property type="term" value="P:riboflavin biosynthetic process"/>
    <property type="evidence" value="ECO:0007669"/>
    <property type="project" value="InterPro"/>
</dbReference>
<dbReference type="Gene3D" id="3.40.50.620">
    <property type="entry name" value="HUPs"/>
    <property type="match status" value="1"/>
</dbReference>
<reference evidence="17 18" key="1">
    <citation type="submission" date="2019-03" db="EMBL/GenBank/DDBJ databases">
        <title>Genomic Encyclopedia of Type Strains, Phase IV (KMG-IV): sequencing the most valuable type-strain genomes for metagenomic binning, comparative biology and taxonomic classification.</title>
        <authorList>
            <person name="Goeker M."/>
        </authorList>
    </citation>
    <scope>NUCLEOTIDE SEQUENCE [LARGE SCALE GENOMIC DNA]</scope>
    <source>
        <strain evidence="17 18">DSM 23802</strain>
    </source>
</reference>
<evidence type="ECO:0000256" key="14">
    <source>
        <dbReference type="ARBA" id="ARBA00049494"/>
    </source>
</evidence>
<dbReference type="UniPathway" id="UPA00277">
    <property type="reaction ID" value="UER00407"/>
</dbReference>
<dbReference type="UniPathway" id="UPA00276">
    <property type="reaction ID" value="UER00406"/>
</dbReference>
<dbReference type="EC" id="2.7.1.26" evidence="15"/>
<dbReference type="GO" id="GO:0009398">
    <property type="term" value="P:FMN biosynthetic process"/>
    <property type="evidence" value="ECO:0007669"/>
    <property type="project" value="UniProtKB-UniRule"/>
</dbReference>
<dbReference type="FunFam" id="2.40.30.30:FF:000003">
    <property type="entry name" value="Riboflavin biosynthesis protein"/>
    <property type="match status" value="1"/>
</dbReference>
<gene>
    <name evidence="17" type="ORF">EDD72_10771</name>
</gene>
<comment type="pathway">
    <text evidence="3 15">Cofactor biosynthesis; FMN biosynthesis; FMN from riboflavin (ATP route): step 1/1.</text>
</comment>
<comment type="pathway">
    <text evidence="2 15">Cofactor biosynthesis; FAD biosynthesis; FAD from FMN: step 1/1.</text>
</comment>
<evidence type="ECO:0000256" key="4">
    <source>
        <dbReference type="ARBA" id="ARBA00022630"/>
    </source>
</evidence>
<evidence type="ECO:0000256" key="13">
    <source>
        <dbReference type="ARBA" id="ARBA00047880"/>
    </source>
</evidence>
<dbReference type="PANTHER" id="PTHR22749:SF6">
    <property type="entry name" value="RIBOFLAVIN KINASE"/>
    <property type="match status" value="1"/>
</dbReference>
<evidence type="ECO:0000313" key="18">
    <source>
        <dbReference type="Proteomes" id="UP000295788"/>
    </source>
</evidence>
<keyword evidence="10 15" id="KW-0274">FAD</keyword>
<evidence type="ECO:0000256" key="11">
    <source>
        <dbReference type="ARBA" id="ARBA00022840"/>
    </source>
</evidence>
<dbReference type="CDD" id="cd02064">
    <property type="entry name" value="FAD_synthetase_N"/>
    <property type="match status" value="1"/>
</dbReference>
<dbReference type="RefSeq" id="WP_132768389.1">
    <property type="nucleotide sequence ID" value="NZ_SMAB01000007.1"/>
</dbReference>
<evidence type="ECO:0000256" key="6">
    <source>
        <dbReference type="ARBA" id="ARBA00022679"/>
    </source>
</evidence>
<dbReference type="GO" id="GO:0006747">
    <property type="term" value="P:FAD biosynthetic process"/>
    <property type="evidence" value="ECO:0007669"/>
    <property type="project" value="UniProtKB-UniRule"/>
</dbReference>
<sequence length="312" mass="35875">MQVFELTYPLKERDYEPSIVAIGFFDGVHLGHQKVIKRACEIARSRNLVCGVMTFDPHPKQVMGIKDKIDQITPIHSKLKQLETLHVDFTYIIQFTKEFANISPEEFVENILLKLNVRGIVVGFDFTFGYKGLGTPKTLVELSQGYFTVDVIDSYNYKREKISSTRVRDRLLSGDIHEVRSLLGRNYSFYGRVVRGDQLGRTIGFPTANLELLEDYLILKNGVYVVKVNFQGKTYPGVMNIGYKPTVKQNLKSPTYEVHLIDFDGDLYGQILEVELLDYIRGEKKFSGIHELKEQIYKDTLEAKKAFVNIER</sequence>
<dbReference type="NCBIfam" id="NF004162">
    <property type="entry name" value="PRK05627.1-5"/>
    <property type="match status" value="1"/>
</dbReference>
<dbReference type="Proteomes" id="UP000295788">
    <property type="component" value="Unassembled WGS sequence"/>
</dbReference>
<feature type="domain" description="Riboflavin kinase" evidence="16">
    <location>
        <begin position="182"/>
        <end position="308"/>
    </location>
</feature>
<evidence type="ECO:0000256" key="9">
    <source>
        <dbReference type="ARBA" id="ARBA00022777"/>
    </source>
</evidence>
<evidence type="ECO:0000256" key="7">
    <source>
        <dbReference type="ARBA" id="ARBA00022695"/>
    </source>
</evidence>
<dbReference type="FunFam" id="3.40.50.620:FF:000021">
    <property type="entry name" value="Riboflavin biosynthesis protein"/>
    <property type="match status" value="1"/>
</dbReference>
<dbReference type="Pfam" id="PF01687">
    <property type="entry name" value="Flavokinase"/>
    <property type="match status" value="1"/>
</dbReference>
<accession>A0A4R3KHV9</accession>
<keyword evidence="8 15" id="KW-0547">Nucleotide-binding</keyword>
<dbReference type="InterPro" id="IPR004821">
    <property type="entry name" value="Cyt_trans-like"/>
</dbReference>
<name>A0A4R3KHV9_9BACI</name>
<evidence type="ECO:0000256" key="1">
    <source>
        <dbReference type="ARBA" id="ARBA00002121"/>
    </source>
</evidence>
<dbReference type="NCBIfam" id="NF004160">
    <property type="entry name" value="PRK05627.1-3"/>
    <property type="match status" value="1"/>
</dbReference>
<proteinExistence type="inferred from homology"/>
<dbReference type="NCBIfam" id="TIGR00125">
    <property type="entry name" value="cyt_tran_rel"/>
    <property type="match status" value="1"/>
</dbReference>
<dbReference type="GO" id="GO:0005524">
    <property type="term" value="F:ATP binding"/>
    <property type="evidence" value="ECO:0007669"/>
    <property type="project" value="UniProtKB-UniRule"/>
</dbReference>
<dbReference type="AlphaFoldDB" id="A0A4R3KHV9"/>
<dbReference type="Pfam" id="PF06574">
    <property type="entry name" value="FAD_syn"/>
    <property type="match status" value="1"/>
</dbReference>
<dbReference type="GO" id="GO:0003919">
    <property type="term" value="F:FMN adenylyltransferase activity"/>
    <property type="evidence" value="ECO:0007669"/>
    <property type="project" value="UniProtKB-UniRule"/>
</dbReference>
<protein>
    <recommendedName>
        <fullName evidence="15">Riboflavin biosynthesis protein</fullName>
    </recommendedName>
    <domain>
        <recommendedName>
            <fullName evidence="15">Riboflavin kinase</fullName>
            <ecNumber evidence="15">2.7.1.26</ecNumber>
        </recommendedName>
        <alternativeName>
            <fullName evidence="15">Flavokinase</fullName>
        </alternativeName>
    </domain>
    <domain>
        <recommendedName>
            <fullName evidence="15">FMN adenylyltransferase</fullName>
            <ecNumber evidence="15">2.7.7.2</ecNumber>
        </recommendedName>
        <alternativeName>
            <fullName evidence="15">FAD pyrophosphorylase</fullName>
        </alternativeName>
        <alternativeName>
            <fullName evidence="15">FAD synthase</fullName>
        </alternativeName>
    </domain>
</protein>
<comment type="catalytic activity">
    <reaction evidence="14 15">
        <text>FMN + ATP + H(+) = FAD + diphosphate</text>
        <dbReference type="Rhea" id="RHEA:17237"/>
        <dbReference type="ChEBI" id="CHEBI:15378"/>
        <dbReference type="ChEBI" id="CHEBI:30616"/>
        <dbReference type="ChEBI" id="CHEBI:33019"/>
        <dbReference type="ChEBI" id="CHEBI:57692"/>
        <dbReference type="ChEBI" id="CHEBI:58210"/>
        <dbReference type="EC" id="2.7.7.2"/>
    </reaction>
</comment>
<evidence type="ECO:0000259" key="16">
    <source>
        <dbReference type="SMART" id="SM00904"/>
    </source>
</evidence>
<dbReference type="PANTHER" id="PTHR22749">
    <property type="entry name" value="RIBOFLAVIN KINASE/FMN ADENYLYLTRANSFERASE"/>
    <property type="match status" value="1"/>
</dbReference>
<dbReference type="Gene3D" id="2.40.30.30">
    <property type="entry name" value="Riboflavin kinase-like"/>
    <property type="match status" value="1"/>
</dbReference>
<dbReference type="OrthoDB" id="9803667at2"/>
<organism evidence="17 18">
    <name type="scientific">Tepidibacillus fermentans</name>
    <dbReference type="NCBI Taxonomy" id="1281767"/>
    <lineage>
        <taxon>Bacteria</taxon>
        <taxon>Bacillati</taxon>
        <taxon>Bacillota</taxon>
        <taxon>Bacilli</taxon>
        <taxon>Bacillales</taxon>
        <taxon>Bacillaceae</taxon>
        <taxon>Tepidibacillus</taxon>
    </lineage>
</organism>
<dbReference type="SUPFAM" id="SSF82114">
    <property type="entry name" value="Riboflavin kinase-like"/>
    <property type="match status" value="1"/>
</dbReference>
<dbReference type="SUPFAM" id="SSF52374">
    <property type="entry name" value="Nucleotidylyl transferase"/>
    <property type="match status" value="1"/>
</dbReference>
<keyword evidence="11 15" id="KW-0067">ATP-binding</keyword>
<dbReference type="InterPro" id="IPR002606">
    <property type="entry name" value="Riboflavin_kinase_bac"/>
</dbReference>
<keyword evidence="7 15" id="KW-0548">Nucleotidyltransferase</keyword>
<comment type="function">
    <text evidence="1">Catalyzes the phosphorylation of riboflavin to FMN followed by the adenylation of FMN to FAD.</text>
</comment>
<dbReference type="InterPro" id="IPR015864">
    <property type="entry name" value="FAD_synthase"/>
</dbReference>
<evidence type="ECO:0000256" key="8">
    <source>
        <dbReference type="ARBA" id="ARBA00022741"/>
    </source>
</evidence>
<dbReference type="PIRSF" id="PIRSF004491">
    <property type="entry name" value="FAD_Synth"/>
    <property type="match status" value="1"/>
</dbReference>
<dbReference type="EMBL" id="SMAB01000007">
    <property type="protein sequence ID" value="TCS82988.1"/>
    <property type="molecule type" value="Genomic_DNA"/>
</dbReference>
<evidence type="ECO:0000313" key="17">
    <source>
        <dbReference type="EMBL" id="TCS82988.1"/>
    </source>
</evidence>
<evidence type="ECO:0000256" key="5">
    <source>
        <dbReference type="ARBA" id="ARBA00022643"/>
    </source>
</evidence>
<evidence type="ECO:0000256" key="2">
    <source>
        <dbReference type="ARBA" id="ARBA00004726"/>
    </source>
</evidence>
<evidence type="ECO:0000256" key="3">
    <source>
        <dbReference type="ARBA" id="ARBA00005201"/>
    </source>
</evidence>
<evidence type="ECO:0000256" key="12">
    <source>
        <dbReference type="ARBA" id="ARBA00023268"/>
    </source>
</evidence>
<keyword evidence="4 15" id="KW-0285">Flavoprotein</keyword>
<dbReference type="InterPro" id="IPR023465">
    <property type="entry name" value="Riboflavin_kinase_dom_sf"/>
</dbReference>
<comment type="caution">
    <text evidence="17">The sequence shown here is derived from an EMBL/GenBank/DDBJ whole genome shotgun (WGS) entry which is preliminary data.</text>
</comment>
<dbReference type="InterPro" id="IPR014729">
    <property type="entry name" value="Rossmann-like_a/b/a_fold"/>
</dbReference>
<dbReference type="NCBIfam" id="TIGR00083">
    <property type="entry name" value="ribF"/>
    <property type="match status" value="1"/>
</dbReference>
<evidence type="ECO:0000256" key="15">
    <source>
        <dbReference type="PIRNR" id="PIRNR004491"/>
    </source>
</evidence>